<dbReference type="EMBL" id="UGQM01000001">
    <property type="protein sequence ID" value="STZ46257.1"/>
    <property type="molecule type" value="Genomic_DNA"/>
</dbReference>
<sequence>MEMVNRIAGIAGATVLGAVSAVVGVGVTPAASAQQPCPDVEVVFARGTSEAPGVGGVGQAFVDAVRAQAAPRTVGVYAVNYPAGSNFGDRELFAGTVIDGVRDAGNRVLAVSEECPDTRIVLGGFSQGAVVSGFTTSDTVPSSVPAAAAPTPLPPEVADHVAAVVLFGTPSEAFMRRFGAPEITIGPLYADKTLKLCAQGDTICDGAPDAGPNVAHAFYPVNGMINEGATYAVGRL</sequence>
<comment type="similarity">
    <text evidence="1">Belongs to the cutinase family.</text>
</comment>
<reference evidence="5 6" key="1">
    <citation type="submission" date="2018-06" db="EMBL/GenBank/DDBJ databases">
        <authorList>
            <consortium name="Pathogen Informatics"/>
            <person name="Doyle S."/>
        </authorList>
    </citation>
    <scope>NUCLEOTIDE SEQUENCE [LARGE SCALE GENOMIC DNA]</scope>
    <source>
        <strain evidence="5 6">NCTC10742</strain>
    </source>
</reference>
<gene>
    <name evidence="5" type="ORF">NCTC10742_05527</name>
</gene>
<dbReference type="InterPro" id="IPR029058">
    <property type="entry name" value="AB_hydrolase_fold"/>
</dbReference>
<name>A0A378SXX7_9MYCO</name>
<evidence type="ECO:0000256" key="3">
    <source>
        <dbReference type="ARBA" id="ARBA00022801"/>
    </source>
</evidence>
<evidence type="ECO:0000256" key="4">
    <source>
        <dbReference type="ARBA" id="ARBA00023157"/>
    </source>
</evidence>
<dbReference type="Proteomes" id="UP000254291">
    <property type="component" value="Unassembled WGS sequence"/>
</dbReference>
<keyword evidence="3" id="KW-0378">Hydrolase</keyword>
<dbReference type="Gene3D" id="3.40.50.1820">
    <property type="entry name" value="alpha/beta hydrolase"/>
    <property type="match status" value="1"/>
</dbReference>
<evidence type="ECO:0000313" key="6">
    <source>
        <dbReference type="Proteomes" id="UP000254291"/>
    </source>
</evidence>
<dbReference type="Pfam" id="PF01083">
    <property type="entry name" value="Cutinase"/>
    <property type="match status" value="1"/>
</dbReference>
<dbReference type="PANTHER" id="PTHR33630:SF9">
    <property type="entry name" value="CUTINASE 4"/>
    <property type="match status" value="1"/>
</dbReference>
<evidence type="ECO:0000313" key="5">
    <source>
        <dbReference type="EMBL" id="STZ46257.1"/>
    </source>
</evidence>
<keyword evidence="4" id="KW-1015">Disulfide bond</keyword>
<protein>
    <submittedName>
        <fullName evidence="5">Cutinase</fullName>
    </submittedName>
</protein>
<accession>A0A378SXX7</accession>
<dbReference type="PANTHER" id="PTHR33630">
    <property type="entry name" value="CUTINASE RV1984C-RELATED-RELATED"/>
    <property type="match status" value="1"/>
</dbReference>
<dbReference type="AlphaFoldDB" id="A0A378SXX7"/>
<evidence type="ECO:0000256" key="2">
    <source>
        <dbReference type="ARBA" id="ARBA00022487"/>
    </source>
</evidence>
<dbReference type="RefSeq" id="WP_013473149.1">
    <property type="nucleotide sequence ID" value="NZ_JACKST010000008.1"/>
</dbReference>
<dbReference type="InterPro" id="IPR000675">
    <property type="entry name" value="Cutinase/axe"/>
</dbReference>
<dbReference type="SMART" id="SM01110">
    <property type="entry name" value="Cutinase"/>
    <property type="match status" value="1"/>
</dbReference>
<evidence type="ECO:0000256" key="1">
    <source>
        <dbReference type="ARBA" id="ARBA00007534"/>
    </source>
</evidence>
<keyword evidence="2" id="KW-0719">Serine esterase</keyword>
<dbReference type="GO" id="GO:0052689">
    <property type="term" value="F:carboxylic ester hydrolase activity"/>
    <property type="evidence" value="ECO:0007669"/>
    <property type="project" value="UniProtKB-KW"/>
</dbReference>
<proteinExistence type="inferred from homology"/>
<dbReference type="SUPFAM" id="SSF53474">
    <property type="entry name" value="alpha/beta-Hydrolases"/>
    <property type="match status" value="1"/>
</dbReference>
<organism evidence="5 6">
    <name type="scientific">Mycolicibacterium gilvum</name>
    <dbReference type="NCBI Taxonomy" id="1804"/>
    <lineage>
        <taxon>Bacteria</taxon>
        <taxon>Bacillati</taxon>
        <taxon>Actinomycetota</taxon>
        <taxon>Actinomycetes</taxon>
        <taxon>Mycobacteriales</taxon>
        <taxon>Mycobacteriaceae</taxon>
        <taxon>Mycolicibacterium</taxon>
    </lineage>
</organism>